<reference evidence="2 3" key="1">
    <citation type="submission" date="2023-10" db="EMBL/GenBank/DDBJ databases">
        <title>Novel methanotroph of the genus Methylocapsa from a subarctic wetland.</title>
        <authorList>
            <person name="Belova S.E."/>
            <person name="Oshkin I.Y."/>
            <person name="Miroshnikov K."/>
            <person name="Dedysh S.N."/>
        </authorList>
    </citation>
    <scope>NUCLEOTIDE SEQUENCE [LARGE SCALE GENOMIC DNA]</scope>
    <source>
        <strain evidence="2 3">RX1</strain>
        <plasmid evidence="2 3">pRX1</plasmid>
    </source>
</reference>
<accession>A0ABZ0HWJ9</accession>
<name>A0ABZ0HWJ9_9HYPH</name>
<dbReference type="Proteomes" id="UP001626536">
    <property type="component" value="Plasmid pRX1"/>
</dbReference>
<dbReference type="RefSeq" id="WP_318655086.1">
    <property type="nucleotide sequence ID" value="NZ_CP136863.1"/>
</dbReference>
<organism evidence="2 3">
    <name type="scientific">Methylocapsa polymorpha</name>
    <dbReference type="NCBI Taxonomy" id="3080828"/>
    <lineage>
        <taxon>Bacteria</taxon>
        <taxon>Pseudomonadati</taxon>
        <taxon>Pseudomonadota</taxon>
        <taxon>Alphaproteobacteria</taxon>
        <taxon>Hyphomicrobiales</taxon>
        <taxon>Beijerinckiaceae</taxon>
        <taxon>Methylocapsa</taxon>
    </lineage>
</organism>
<keyword evidence="2" id="KW-0614">Plasmid</keyword>
<geneLocation type="plasmid" evidence="2 3">
    <name>pRX1</name>
</geneLocation>
<evidence type="ECO:0000313" key="3">
    <source>
        <dbReference type="Proteomes" id="UP001626536"/>
    </source>
</evidence>
<gene>
    <name evidence="2" type="ORF">RZS28_19600</name>
</gene>
<sequence>MKFIRIVVLAACAAYGAIIGGANLAQATPMNGVGLAAPAVLTLEKPIADAFPVEKTYYYYHRRHYYHPYYHRRYYHRYYHHRYYHHRYW</sequence>
<dbReference type="EMBL" id="CP136863">
    <property type="protein sequence ID" value="WOJ91659.1"/>
    <property type="molecule type" value="Genomic_DNA"/>
</dbReference>
<feature type="signal peptide" evidence="1">
    <location>
        <begin position="1"/>
        <end position="27"/>
    </location>
</feature>
<evidence type="ECO:0000313" key="2">
    <source>
        <dbReference type="EMBL" id="WOJ91659.1"/>
    </source>
</evidence>
<proteinExistence type="predicted"/>
<feature type="chain" id="PRO_5047195756" evidence="1">
    <location>
        <begin position="28"/>
        <end position="89"/>
    </location>
</feature>
<keyword evidence="3" id="KW-1185">Reference proteome</keyword>
<keyword evidence="1" id="KW-0732">Signal</keyword>
<protein>
    <submittedName>
        <fullName evidence="2">Uncharacterized protein</fullName>
    </submittedName>
</protein>
<evidence type="ECO:0000256" key="1">
    <source>
        <dbReference type="SAM" id="SignalP"/>
    </source>
</evidence>